<comment type="caution">
    <text evidence="2">The sequence shown here is derived from an EMBL/GenBank/DDBJ whole genome shotgun (WGS) entry which is preliminary data.</text>
</comment>
<sequence length="102" mass="11263">MDKYNPAAVQSGPALDDDPSSSLRAGDNALLTKYSECPPREIAQVMIRIAMIKEMAMAPISTSRVQNSKANMKGQTQQYRPLGRQPLVETIHLLRDLSPPKI</sequence>
<proteinExistence type="predicted"/>
<dbReference type="RefSeq" id="XP_026608622.1">
    <property type="nucleotide sequence ID" value="XM_026742777.1"/>
</dbReference>
<protein>
    <submittedName>
        <fullName evidence="2">Uncharacterized protein</fullName>
    </submittedName>
</protein>
<feature type="region of interest" description="Disordered" evidence="1">
    <location>
        <begin position="62"/>
        <end position="83"/>
    </location>
</feature>
<reference evidence="2 3" key="1">
    <citation type="journal article" date="2018" name="IMA Fungus">
        <title>IMA Genome-F 9: Draft genome sequence of Annulohypoxylon stygium, Aspergillus mulundensis, Berkeleyomyces basicola (syn. Thielaviopsis basicola), Ceratocystis smalleyi, two Cercospora beticola strains, Coleophoma cylindrospora, Fusarium fracticaudum, Phialophora cf. hyalina, and Morchella septimelata.</title>
        <authorList>
            <person name="Wingfield B.D."/>
            <person name="Bills G.F."/>
            <person name="Dong Y."/>
            <person name="Huang W."/>
            <person name="Nel W.J."/>
            <person name="Swalarsk-Parry B.S."/>
            <person name="Vaghefi N."/>
            <person name="Wilken P.M."/>
            <person name="An Z."/>
            <person name="de Beer Z.W."/>
            <person name="De Vos L."/>
            <person name="Chen L."/>
            <person name="Duong T.A."/>
            <person name="Gao Y."/>
            <person name="Hammerbacher A."/>
            <person name="Kikkert J.R."/>
            <person name="Li Y."/>
            <person name="Li H."/>
            <person name="Li K."/>
            <person name="Li Q."/>
            <person name="Liu X."/>
            <person name="Ma X."/>
            <person name="Naidoo K."/>
            <person name="Pethybridge S.J."/>
            <person name="Sun J."/>
            <person name="Steenkamp E.T."/>
            <person name="van der Nest M.A."/>
            <person name="van Wyk S."/>
            <person name="Wingfield M.J."/>
            <person name="Xiong C."/>
            <person name="Yue Q."/>
            <person name="Zhang X."/>
        </authorList>
    </citation>
    <scope>NUCLEOTIDE SEQUENCE [LARGE SCALE GENOMIC DNA]</scope>
    <source>
        <strain evidence="2 3">DSM 5745</strain>
    </source>
</reference>
<dbReference type="AlphaFoldDB" id="A0A3D8T4I2"/>
<evidence type="ECO:0000313" key="3">
    <source>
        <dbReference type="Proteomes" id="UP000256690"/>
    </source>
</evidence>
<name>A0A3D8T4I2_9EURO</name>
<feature type="compositionally biased region" description="Polar residues" evidence="1">
    <location>
        <begin position="62"/>
        <end position="79"/>
    </location>
</feature>
<evidence type="ECO:0000256" key="1">
    <source>
        <dbReference type="SAM" id="MobiDB-lite"/>
    </source>
</evidence>
<feature type="region of interest" description="Disordered" evidence="1">
    <location>
        <begin position="1"/>
        <end position="23"/>
    </location>
</feature>
<accession>A0A3D8T4I2</accession>
<dbReference type="EMBL" id="PVWQ01000001">
    <property type="protein sequence ID" value="RDW93439.1"/>
    <property type="molecule type" value="Genomic_DNA"/>
</dbReference>
<dbReference type="Proteomes" id="UP000256690">
    <property type="component" value="Unassembled WGS sequence"/>
</dbReference>
<dbReference type="GeneID" id="38111131"/>
<organism evidence="2 3">
    <name type="scientific">Aspergillus mulundensis</name>
    <dbReference type="NCBI Taxonomy" id="1810919"/>
    <lineage>
        <taxon>Eukaryota</taxon>
        <taxon>Fungi</taxon>
        <taxon>Dikarya</taxon>
        <taxon>Ascomycota</taxon>
        <taxon>Pezizomycotina</taxon>
        <taxon>Eurotiomycetes</taxon>
        <taxon>Eurotiomycetidae</taxon>
        <taxon>Eurotiales</taxon>
        <taxon>Aspergillaceae</taxon>
        <taxon>Aspergillus</taxon>
        <taxon>Aspergillus subgen. Nidulantes</taxon>
    </lineage>
</organism>
<keyword evidence="3" id="KW-1185">Reference proteome</keyword>
<evidence type="ECO:0000313" key="2">
    <source>
        <dbReference type="EMBL" id="RDW93439.1"/>
    </source>
</evidence>
<gene>
    <name evidence="2" type="ORF">DSM5745_00761</name>
</gene>